<feature type="compositionally biased region" description="Low complexity" evidence="1">
    <location>
        <begin position="64"/>
        <end position="73"/>
    </location>
</feature>
<accession>A0AAD8EKY8</accession>
<feature type="non-terminal residue" evidence="2">
    <location>
        <position position="1"/>
    </location>
</feature>
<feature type="region of interest" description="Disordered" evidence="1">
    <location>
        <begin position="24"/>
        <end position="89"/>
    </location>
</feature>
<dbReference type="EMBL" id="JASPKZ010003044">
    <property type="protein sequence ID" value="KAJ9594505.1"/>
    <property type="molecule type" value="Genomic_DNA"/>
</dbReference>
<gene>
    <name evidence="2" type="ORF">L9F63_014117</name>
</gene>
<keyword evidence="3" id="KW-1185">Reference proteome</keyword>
<dbReference type="AlphaFoldDB" id="A0AAD8EKY8"/>
<feature type="non-terminal residue" evidence="2">
    <location>
        <position position="184"/>
    </location>
</feature>
<name>A0AAD8EKY8_DIPPU</name>
<dbReference type="Proteomes" id="UP001233999">
    <property type="component" value="Unassembled WGS sequence"/>
</dbReference>
<evidence type="ECO:0000256" key="1">
    <source>
        <dbReference type="SAM" id="MobiDB-lite"/>
    </source>
</evidence>
<comment type="caution">
    <text evidence="2">The sequence shown here is derived from an EMBL/GenBank/DDBJ whole genome shotgun (WGS) entry which is preliminary data.</text>
</comment>
<evidence type="ECO:0000313" key="3">
    <source>
        <dbReference type="Proteomes" id="UP001233999"/>
    </source>
</evidence>
<evidence type="ECO:0000313" key="2">
    <source>
        <dbReference type="EMBL" id="KAJ9594505.1"/>
    </source>
</evidence>
<organism evidence="2 3">
    <name type="scientific">Diploptera punctata</name>
    <name type="common">Pacific beetle cockroach</name>
    <dbReference type="NCBI Taxonomy" id="6984"/>
    <lineage>
        <taxon>Eukaryota</taxon>
        <taxon>Metazoa</taxon>
        <taxon>Ecdysozoa</taxon>
        <taxon>Arthropoda</taxon>
        <taxon>Hexapoda</taxon>
        <taxon>Insecta</taxon>
        <taxon>Pterygota</taxon>
        <taxon>Neoptera</taxon>
        <taxon>Polyneoptera</taxon>
        <taxon>Dictyoptera</taxon>
        <taxon>Blattodea</taxon>
        <taxon>Blaberoidea</taxon>
        <taxon>Blaberidae</taxon>
        <taxon>Diplopterinae</taxon>
        <taxon>Diploptera</taxon>
    </lineage>
</organism>
<reference evidence="2" key="2">
    <citation type="submission" date="2023-05" db="EMBL/GenBank/DDBJ databases">
        <authorList>
            <person name="Fouks B."/>
        </authorList>
    </citation>
    <scope>NUCLEOTIDE SEQUENCE</scope>
    <source>
        <strain evidence="2">Stay&amp;Tobe</strain>
        <tissue evidence="2">Testes</tissue>
    </source>
</reference>
<sequence>FNKRKKKRQMAEYIRKKIAYAETPKTTADLHEITAVTPADVPEAPAQPPSEPPAHIDETPAYLEESPSPSSPDETPPAPPPTARNSGTNVAIQKKCKTYKIMYLKSGQAKIDRLNTICKGIEWRVHFPHRGKSTRHFGTLSSNTMARRSEYYHSYSIKYVTKQLPLRLVYLHVGVHPCAWENCV</sequence>
<proteinExistence type="predicted"/>
<protein>
    <submittedName>
        <fullName evidence="2">Uncharacterized protein</fullName>
    </submittedName>
</protein>
<reference evidence="2" key="1">
    <citation type="journal article" date="2023" name="IScience">
        <title>Live-bearing cockroach genome reveals convergent evolutionary mechanisms linked to viviparity in insects and beyond.</title>
        <authorList>
            <person name="Fouks B."/>
            <person name="Harrison M.C."/>
            <person name="Mikhailova A.A."/>
            <person name="Marchal E."/>
            <person name="English S."/>
            <person name="Carruthers M."/>
            <person name="Jennings E.C."/>
            <person name="Chiamaka E.L."/>
            <person name="Frigard R.A."/>
            <person name="Pippel M."/>
            <person name="Attardo G.M."/>
            <person name="Benoit J.B."/>
            <person name="Bornberg-Bauer E."/>
            <person name="Tobe S.S."/>
        </authorList>
    </citation>
    <scope>NUCLEOTIDE SEQUENCE</scope>
    <source>
        <strain evidence="2">Stay&amp;Tobe</strain>
    </source>
</reference>